<accession>A0AAD6ME52</accession>
<protein>
    <submittedName>
        <fullName evidence="1">Uncharacterized protein</fullName>
    </submittedName>
</protein>
<comment type="caution">
    <text evidence="1">The sequence shown here is derived from an EMBL/GenBank/DDBJ whole genome shotgun (WGS) entry which is preliminary data.</text>
</comment>
<organism evidence="1 2">
    <name type="scientific">Populus alba x Populus x berolinensis</name>
    <dbReference type="NCBI Taxonomy" id="444605"/>
    <lineage>
        <taxon>Eukaryota</taxon>
        <taxon>Viridiplantae</taxon>
        <taxon>Streptophyta</taxon>
        <taxon>Embryophyta</taxon>
        <taxon>Tracheophyta</taxon>
        <taxon>Spermatophyta</taxon>
        <taxon>Magnoliopsida</taxon>
        <taxon>eudicotyledons</taxon>
        <taxon>Gunneridae</taxon>
        <taxon>Pentapetalae</taxon>
        <taxon>rosids</taxon>
        <taxon>fabids</taxon>
        <taxon>Malpighiales</taxon>
        <taxon>Salicaceae</taxon>
        <taxon>Saliceae</taxon>
        <taxon>Populus</taxon>
    </lineage>
</organism>
<gene>
    <name evidence="1" type="ORF">NC653_026642</name>
</gene>
<dbReference type="AlphaFoldDB" id="A0AAD6ME52"/>
<proteinExistence type="predicted"/>
<name>A0AAD6ME52_9ROSI</name>
<sequence length="116" mass="12856">MALFTAASTTRFFLYKSSGLSTSTAFDGPIPTHSTRANFPQKRAIAMSMNLTVKASFTKGGDIGRLRDKRGVGSGDSYRVLLIDDARHSERLVAKVLPQADFHQLHPMMLEENYFS</sequence>
<dbReference type="EMBL" id="JAQIZT010000010">
    <property type="protein sequence ID" value="KAJ6983883.1"/>
    <property type="molecule type" value="Genomic_DNA"/>
</dbReference>
<keyword evidence="2" id="KW-1185">Reference proteome</keyword>
<evidence type="ECO:0000313" key="2">
    <source>
        <dbReference type="Proteomes" id="UP001164929"/>
    </source>
</evidence>
<reference evidence="1" key="1">
    <citation type="journal article" date="2023" name="Mol. Ecol. Resour.">
        <title>Chromosome-level genome assembly of a triploid poplar Populus alba 'Berolinensis'.</title>
        <authorList>
            <person name="Chen S."/>
            <person name="Yu Y."/>
            <person name="Wang X."/>
            <person name="Wang S."/>
            <person name="Zhang T."/>
            <person name="Zhou Y."/>
            <person name="He R."/>
            <person name="Meng N."/>
            <person name="Wang Y."/>
            <person name="Liu W."/>
            <person name="Liu Z."/>
            <person name="Liu J."/>
            <person name="Guo Q."/>
            <person name="Huang H."/>
            <person name="Sederoff R.R."/>
            <person name="Wang G."/>
            <person name="Qu G."/>
            <person name="Chen S."/>
        </authorList>
    </citation>
    <scope>NUCLEOTIDE SEQUENCE</scope>
    <source>
        <strain evidence="1">SC-2020</strain>
    </source>
</reference>
<evidence type="ECO:0000313" key="1">
    <source>
        <dbReference type="EMBL" id="KAJ6983883.1"/>
    </source>
</evidence>
<dbReference type="Proteomes" id="UP001164929">
    <property type="component" value="Chromosome 10"/>
</dbReference>